<keyword evidence="2" id="KW-1133">Transmembrane helix</keyword>
<feature type="compositionally biased region" description="Low complexity" evidence="1">
    <location>
        <begin position="87"/>
        <end position="97"/>
    </location>
</feature>
<dbReference type="Proteomes" id="UP000503447">
    <property type="component" value="Chromosome"/>
</dbReference>
<gene>
    <name evidence="3" type="ORF">FTUN_8255</name>
</gene>
<keyword evidence="2" id="KW-0812">Transmembrane</keyword>
<evidence type="ECO:0000256" key="1">
    <source>
        <dbReference type="SAM" id="MobiDB-lite"/>
    </source>
</evidence>
<proteinExistence type="predicted"/>
<name>A0A6M5Z5T2_9BACT</name>
<evidence type="ECO:0000313" key="4">
    <source>
        <dbReference type="Proteomes" id="UP000503447"/>
    </source>
</evidence>
<feature type="compositionally biased region" description="Low complexity" evidence="1">
    <location>
        <begin position="141"/>
        <end position="159"/>
    </location>
</feature>
<dbReference type="EMBL" id="CP053452">
    <property type="protein sequence ID" value="QJX00623.1"/>
    <property type="molecule type" value="Genomic_DNA"/>
</dbReference>
<feature type="transmembrane region" description="Helical" evidence="2">
    <location>
        <begin position="116"/>
        <end position="134"/>
    </location>
</feature>
<evidence type="ECO:0008006" key="5">
    <source>
        <dbReference type="Google" id="ProtNLM"/>
    </source>
</evidence>
<keyword evidence="4" id="KW-1185">Reference proteome</keyword>
<reference evidence="4" key="1">
    <citation type="submission" date="2020-05" db="EMBL/GenBank/DDBJ databases">
        <title>Frigoriglobus tundricola gen. nov., sp. nov., a psychrotolerant cellulolytic planctomycete of the family Gemmataceae with two divergent copies of 16S rRNA gene.</title>
        <authorList>
            <person name="Kulichevskaya I.S."/>
            <person name="Ivanova A.A."/>
            <person name="Naumoff D.G."/>
            <person name="Beletsky A.V."/>
            <person name="Rijpstra W.I.C."/>
            <person name="Sinninghe Damste J.S."/>
            <person name="Mardanov A.V."/>
            <person name="Ravin N.V."/>
            <person name="Dedysh S.N."/>
        </authorList>
    </citation>
    <scope>NUCLEOTIDE SEQUENCE [LARGE SCALE GENOMIC DNA]</scope>
    <source>
        <strain evidence="4">PL17</strain>
    </source>
</reference>
<protein>
    <recommendedName>
        <fullName evidence="5">Anti sigma-E protein RseA N-terminal domain-containing protein</fullName>
    </recommendedName>
</protein>
<keyword evidence="2" id="KW-0472">Membrane</keyword>
<sequence length="216" mass="23257">MDRSRLDECLSRVLEGEAEPGDAEALAAAMRQDQHFAREVNRLFAIDDLLRQAHEPDPDAFAAAVQTRLTAEESGDAFTRAVLEQLPAADGITGPTPAATPPDDTRPKGRPAWRRPAFWAAVAVSLVGGVWWLARARTPSGARSRSARTSRGSTTPRTANGRSTGPPSGDSAPAKCSNSKRALPRSVFRPGPLSFFRGRRPWNFSPPVACVWCAAD</sequence>
<evidence type="ECO:0000313" key="3">
    <source>
        <dbReference type="EMBL" id="QJX00623.1"/>
    </source>
</evidence>
<accession>A0A6M5Z5T2</accession>
<dbReference type="AlphaFoldDB" id="A0A6M5Z5T2"/>
<dbReference type="KEGG" id="ftj:FTUN_8255"/>
<evidence type="ECO:0000256" key="2">
    <source>
        <dbReference type="SAM" id="Phobius"/>
    </source>
</evidence>
<organism evidence="3 4">
    <name type="scientific">Frigoriglobus tundricola</name>
    <dbReference type="NCBI Taxonomy" id="2774151"/>
    <lineage>
        <taxon>Bacteria</taxon>
        <taxon>Pseudomonadati</taxon>
        <taxon>Planctomycetota</taxon>
        <taxon>Planctomycetia</taxon>
        <taxon>Gemmatales</taxon>
        <taxon>Gemmataceae</taxon>
        <taxon>Frigoriglobus</taxon>
    </lineage>
</organism>
<feature type="region of interest" description="Disordered" evidence="1">
    <location>
        <begin position="86"/>
        <end position="111"/>
    </location>
</feature>
<feature type="region of interest" description="Disordered" evidence="1">
    <location>
        <begin position="141"/>
        <end position="183"/>
    </location>
</feature>